<keyword evidence="1" id="KW-0732">Signal</keyword>
<feature type="chain" id="PRO_5031196938" description="Lipocalin-like domain-containing protein" evidence="1">
    <location>
        <begin position="19"/>
        <end position="146"/>
    </location>
</feature>
<feature type="signal peptide" evidence="1">
    <location>
        <begin position="1"/>
        <end position="18"/>
    </location>
</feature>
<keyword evidence="3" id="KW-1185">Reference proteome</keyword>
<dbReference type="PROSITE" id="PS51257">
    <property type="entry name" value="PROKAR_LIPOPROTEIN"/>
    <property type="match status" value="1"/>
</dbReference>
<evidence type="ECO:0000313" key="3">
    <source>
        <dbReference type="Proteomes" id="UP000544054"/>
    </source>
</evidence>
<proteinExistence type="predicted"/>
<name>A0A7Y0FRU2_9FLAO</name>
<evidence type="ECO:0000256" key="1">
    <source>
        <dbReference type="SAM" id="SignalP"/>
    </source>
</evidence>
<evidence type="ECO:0000313" key="2">
    <source>
        <dbReference type="EMBL" id="NML69976.1"/>
    </source>
</evidence>
<evidence type="ECO:0008006" key="4">
    <source>
        <dbReference type="Google" id="ProtNLM"/>
    </source>
</evidence>
<comment type="caution">
    <text evidence="2">The sequence shown here is derived from an EMBL/GenBank/DDBJ whole genome shotgun (WGS) entry which is preliminary data.</text>
</comment>
<dbReference type="RefSeq" id="WP_169234517.1">
    <property type="nucleotide sequence ID" value="NZ_JABBGI010000010.1"/>
</dbReference>
<reference evidence="2 3" key="1">
    <citation type="submission" date="2020-04" db="EMBL/GenBank/DDBJ databases">
        <title>Chryseobacterium sp. RP-3-3 sp. nov., isolated from Jeju soil.</title>
        <authorList>
            <person name="Dahal R.H."/>
        </authorList>
    </citation>
    <scope>NUCLEOTIDE SEQUENCE [LARGE SCALE GENOMIC DNA]</scope>
    <source>
        <strain evidence="2 3">RP-3-3</strain>
    </source>
</reference>
<accession>A0A7Y0FRU2</accession>
<gene>
    <name evidence="2" type="ORF">HHL23_09205</name>
</gene>
<sequence length="146" mass="17155">MKKILLLFISITVLSVQSCMNQPDDEGRDILHNERQLQNELIGTWKFWGRFSIERNNWIAAGPNQLFTYRFRSDGTYSYMDKTDGKLLNGEYNIIPATEKANPYILLNYNDNGEISSKKLLIIFLDNKFISIFEHPNEDRYQKQLP</sequence>
<organism evidence="2 3">
    <name type="scientific">Chryseobacterium antibioticum</name>
    <dbReference type="NCBI Taxonomy" id="2728847"/>
    <lineage>
        <taxon>Bacteria</taxon>
        <taxon>Pseudomonadati</taxon>
        <taxon>Bacteroidota</taxon>
        <taxon>Flavobacteriia</taxon>
        <taxon>Flavobacteriales</taxon>
        <taxon>Weeksellaceae</taxon>
        <taxon>Chryseobacterium group</taxon>
        <taxon>Chryseobacterium</taxon>
    </lineage>
</organism>
<protein>
    <recommendedName>
        <fullName evidence="4">Lipocalin-like domain-containing protein</fullName>
    </recommendedName>
</protein>
<dbReference type="EMBL" id="JABBGI010000010">
    <property type="protein sequence ID" value="NML69976.1"/>
    <property type="molecule type" value="Genomic_DNA"/>
</dbReference>
<dbReference type="AlphaFoldDB" id="A0A7Y0FRU2"/>
<dbReference type="Proteomes" id="UP000544054">
    <property type="component" value="Unassembled WGS sequence"/>
</dbReference>